<dbReference type="Proteomes" id="UP001172457">
    <property type="component" value="Chromosome 6"/>
</dbReference>
<sequence>MQDSNRRKCRRFADKATSKAFWERVWRICGDQEKLVVKLSVRSAIDHRGSIVITFLTRGSSGKAKGKGSA</sequence>
<organism evidence="1 2">
    <name type="scientific">Centaurea solstitialis</name>
    <name type="common">yellow star-thistle</name>
    <dbReference type="NCBI Taxonomy" id="347529"/>
    <lineage>
        <taxon>Eukaryota</taxon>
        <taxon>Viridiplantae</taxon>
        <taxon>Streptophyta</taxon>
        <taxon>Embryophyta</taxon>
        <taxon>Tracheophyta</taxon>
        <taxon>Spermatophyta</taxon>
        <taxon>Magnoliopsida</taxon>
        <taxon>eudicotyledons</taxon>
        <taxon>Gunneridae</taxon>
        <taxon>Pentapetalae</taxon>
        <taxon>asterids</taxon>
        <taxon>campanulids</taxon>
        <taxon>Asterales</taxon>
        <taxon>Asteraceae</taxon>
        <taxon>Carduoideae</taxon>
        <taxon>Cardueae</taxon>
        <taxon>Centaureinae</taxon>
        <taxon>Centaurea</taxon>
    </lineage>
</organism>
<accession>A0AA38T6Y5</accession>
<keyword evidence="2" id="KW-1185">Reference proteome</keyword>
<dbReference type="AlphaFoldDB" id="A0AA38T6Y5"/>
<proteinExistence type="predicted"/>
<evidence type="ECO:0000313" key="1">
    <source>
        <dbReference type="EMBL" id="KAJ9545423.1"/>
    </source>
</evidence>
<reference evidence="1" key="1">
    <citation type="submission" date="2023-03" db="EMBL/GenBank/DDBJ databases">
        <title>Chromosome-scale reference genome and RAD-based genetic map of yellow starthistle (Centaurea solstitialis) reveal putative structural variation and QTLs associated with invader traits.</title>
        <authorList>
            <person name="Reatini B."/>
            <person name="Cang F.A."/>
            <person name="Jiang Q."/>
            <person name="Mckibben M.T.W."/>
            <person name="Barker M.S."/>
            <person name="Rieseberg L.H."/>
            <person name="Dlugosch K.M."/>
        </authorList>
    </citation>
    <scope>NUCLEOTIDE SEQUENCE</scope>
    <source>
        <strain evidence="1">CAN-66</strain>
        <tissue evidence="1">Leaf</tissue>
    </source>
</reference>
<evidence type="ECO:0000313" key="2">
    <source>
        <dbReference type="Proteomes" id="UP001172457"/>
    </source>
</evidence>
<dbReference type="EMBL" id="JARYMX010000006">
    <property type="protein sequence ID" value="KAJ9545423.1"/>
    <property type="molecule type" value="Genomic_DNA"/>
</dbReference>
<gene>
    <name evidence="1" type="ORF">OSB04_025130</name>
</gene>
<name>A0AA38T6Y5_9ASTR</name>
<comment type="caution">
    <text evidence="1">The sequence shown here is derived from an EMBL/GenBank/DDBJ whole genome shotgun (WGS) entry which is preliminary data.</text>
</comment>
<protein>
    <submittedName>
        <fullName evidence="1">Uncharacterized protein</fullName>
    </submittedName>
</protein>